<dbReference type="GO" id="GO:0005886">
    <property type="term" value="C:plasma membrane"/>
    <property type="evidence" value="ECO:0007669"/>
    <property type="project" value="UniProtKB-SubCell"/>
</dbReference>
<dbReference type="PANTHER" id="PTHR46494">
    <property type="entry name" value="CORA FAMILY METAL ION TRANSPORTER (EUROFUNG)"/>
    <property type="match status" value="1"/>
</dbReference>
<dbReference type="GO" id="GO:0015087">
    <property type="term" value="F:cobalt ion transmembrane transporter activity"/>
    <property type="evidence" value="ECO:0007669"/>
    <property type="project" value="TreeGrafter"/>
</dbReference>
<dbReference type="GO" id="GO:0015095">
    <property type="term" value="F:magnesium ion transmembrane transporter activity"/>
    <property type="evidence" value="ECO:0007669"/>
    <property type="project" value="TreeGrafter"/>
</dbReference>
<accession>A0A8H7XTI2</accession>
<proteinExistence type="predicted"/>
<dbReference type="PANTHER" id="PTHR46494:SF1">
    <property type="entry name" value="CORA FAMILY METAL ION TRANSPORTER (EUROFUNG)"/>
    <property type="match status" value="1"/>
</dbReference>
<evidence type="ECO:0000256" key="5">
    <source>
        <dbReference type="SAM" id="Phobius"/>
    </source>
</evidence>
<keyword evidence="3 5" id="KW-1133">Transmembrane helix</keyword>
<evidence type="ECO:0000313" key="6">
    <source>
        <dbReference type="EMBL" id="KAG5167291.1"/>
    </source>
</evidence>
<dbReference type="GO" id="GO:0050897">
    <property type="term" value="F:cobalt ion binding"/>
    <property type="evidence" value="ECO:0007669"/>
    <property type="project" value="TreeGrafter"/>
</dbReference>
<dbReference type="EMBL" id="JAFIQS010000007">
    <property type="protein sequence ID" value="KAG5167291.1"/>
    <property type="molecule type" value="Genomic_DNA"/>
</dbReference>
<comment type="subcellular location">
    <subcellularLocation>
        <location evidence="1">Cell membrane</location>
        <topology evidence="1">Multi-pass membrane protein</topology>
    </subcellularLocation>
</comment>
<evidence type="ECO:0000256" key="4">
    <source>
        <dbReference type="ARBA" id="ARBA00023136"/>
    </source>
</evidence>
<sequence length="715" mass="81366">MVQFNASIRSTEARPSTFADVHRTSRRDSIANKARQLNVERRTLYEPPQAAKRFVHMQLHGQCPHPGEIGNPGWRNVFKDVTRLKILALSSFLLPARLLDAVEFMYRGAVIPHASGSSSLPPRVPAPSYRHGAPSGPWPYLDIEDQVDPTRIQDPDSHIPLSASPCDHKQTSGQDVCWCKYPQSLYPNWALRQQQKSRIANFVEKQKGDCTIYYLDVMDNGTFVKRDEREVTEKTLDENWIAIHHGRPPGVQVRALFVEGLSGSVLRMLGTHYNIEPFFFSSTLGWIPSRHQTHLAVVKDITVTLTFVRSLSNPNTAVPSPEPNEDYLANINDLSRGELPDLVIDTQAPLPLRSSDILLLPDQLALHMIRSPAGNTIISLHQTQEHRATTAKALHTRARLTGRSVYWSNIFKDSNDPTFVFISLLWYALYAWDETLENVYNHICFLESIVMTTHDIHMTNELHVIRAHLLHYESLLEEFRRTVHFIQHTQNPALRSPAGTPVSEEFDTMKAHGAMLMKRECGNLLTDIDRLERSRQMQAKRLKNVMDLGFSSVNIEDSKRMQKLTESAVNDSAAMKIIAYLTMAFLPASFVAAVFGMNVREINPDGNVDLPHYIAAAIPLTAVTIWIIVAYQIQITEPQMRNAAAEAAGLPNEESKYAFYRFGKHSGRNSDEKQLDIWARLWWPVILISSMTNQMKRKWKERRTQTRIDTIQVKM</sequence>
<feature type="transmembrane region" description="Helical" evidence="5">
    <location>
        <begin position="610"/>
        <end position="633"/>
    </location>
</feature>
<dbReference type="Pfam" id="PF01544">
    <property type="entry name" value="CorA"/>
    <property type="match status" value="1"/>
</dbReference>
<comment type="caution">
    <text evidence="6">The sequence shown here is derived from an EMBL/GenBank/DDBJ whole genome shotgun (WGS) entry which is preliminary data.</text>
</comment>
<evidence type="ECO:0000256" key="3">
    <source>
        <dbReference type="ARBA" id="ARBA00022989"/>
    </source>
</evidence>
<dbReference type="OrthoDB" id="3231000at2759"/>
<dbReference type="Gene3D" id="1.20.58.340">
    <property type="entry name" value="Magnesium transport protein CorA, transmembrane region"/>
    <property type="match status" value="1"/>
</dbReference>
<keyword evidence="2 5" id="KW-0812">Transmembrane</keyword>
<protein>
    <submittedName>
        <fullName evidence="6">Uncharacterized protein</fullName>
    </submittedName>
</protein>
<name>A0A8H7XTI2_PSICU</name>
<feature type="transmembrane region" description="Helical" evidence="5">
    <location>
        <begin position="577"/>
        <end position="598"/>
    </location>
</feature>
<dbReference type="GO" id="GO:0000287">
    <property type="term" value="F:magnesium ion binding"/>
    <property type="evidence" value="ECO:0007669"/>
    <property type="project" value="TreeGrafter"/>
</dbReference>
<gene>
    <name evidence="6" type="ORF">JR316_007638</name>
</gene>
<dbReference type="InterPro" id="IPR002523">
    <property type="entry name" value="MgTranspt_CorA/ZnTranspt_ZntB"/>
</dbReference>
<dbReference type="InterPro" id="IPR045863">
    <property type="entry name" value="CorA_TM1_TM2"/>
</dbReference>
<evidence type="ECO:0000256" key="2">
    <source>
        <dbReference type="ARBA" id="ARBA00022692"/>
    </source>
</evidence>
<reference evidence="6" key="1">
    <citation type="submission" date="2021-02" db="EMBL/GenBank/DDBJ databases">
        <title>Psilocybe cubensis genome.</title>
        <authorList>
            <person name="Mckernan K.J."/>
            <person name="Crawford S."/>
            <person name="Trippe A."/>
            <person name="Kane L.T."/>
            <person name="Mclaughlin S."/>
        </authorList>
    </citation>
    <scope>NUCLEOTIDE SEQUENCE [LARGE SCALE GENOMIC DNA]</scope>
    <source>
        <strain evidence="6">MGC-MH-2018</strain>
    </source>
</reference>
<organism evidence="6">
    <name type="scientific">Psilocybe cubensis</name>
    <name type="common">Psychedelic mushroom</name>
    <name type="synonym">Stropharia cubensis</name>
    <dbReference type="NCBI Taxonomy" id="181762"/>
    <lineage>
        <taxon>Eukaryota</taxon>
        <taxon>Fungi</taxon>
        <taxon>Dikarya</taxon>
        <taxon>Basidiomycota</taxon>
        <taxon>Agaricomycotina</taxon>
        <taxon>Agaricomycetes</taxon>
        <taxon>Agaricomycetidae</taxon>
        <taxon>Agaricales</taxon>
        <taxon>Agaricineae</taxon>
        <taxon>Strophariaceae</taxon>
        <taxon>Psilocybe</taxon>
    </lineage>
</organism>
<dbReference type="AlphaFoldDB" id="A0A8H7XTI2"/>
<keyword evidence="4 5" id="KW-0472">Membrane</keyword>
<dbReference type="SUPFAM" id="SSF144083">
    <property type="entry name" value="Magnesium transport protein CorA, transmembrane region"/>
    <property type="match status" value="1"/>
</dbReference>
<evidence type="ECO:0000256" key="1">
    <source>
        <dbReference type="ARBA" id="ARBA00004651"/>
    </source>
</evidence>